<sequence>MSETTSVPPSILTGLKDGRSSISSHTRARLDSVSRRLPRLNISRPVYIGPGYSSSSTPYRLSAKNGVSLFSPSLSTSRNKRQKKTPSASSELKKQYIPASDPPLLHKSILNEHRQRKEPTATALHILDILRKAAEGNKKANNDILNPYLQDDEPPVFSSRKPEENIKFFDDVTKQLESLNKPVEKKSRKKRTREAEPIDEPELCALSIVKAKFSASS</sequence>
<reference evidence="1" key="1">
    <citation type="submission" date="2022-04" db="EMBL/GenBank/DDBJ databases">
        <title>Genome of the entomopathogenic fungus Entomophthora muscae.</title>
        <authorList>
            <person name="Elya C."/>
            <person name="Lovett B.R."/>
            <person name="Lee E."/>
            <person name="Macias A.M."/>
            <person name="Hajek A.E."/>
            <person name="De Bivort B.L."/>
            <person name="Kasson M.T."/>
            <person name="De Fine Licht H.H."/>
            <person name="Stajich J.E."/>
        </authorList>
    </citation>
    <scope>NUCLEOTIDE SEQUENCE</scope>
    <source>
        <strain evidence="1">Berkeley</strain>
    </source>
</reference>
<gene>
    <name evidence="1" type="ORF">DSO57_1029316</name>
</gene>
<evidence type="ECO:0000313" key="2">
    <source>
        <dbReference type="Proteomes" id="UP001165960"/>
    </source>
</evidence>
<protein>
    <submittedName>
        <fullName evidence="1">Uncharacterized protein</fullName>
    </submittedName>
</protein>
<proteinExistence type="predicted"/>
<accession>A0ACC2TP26</accession>
<dbReference type="EMBL" id="QTSX02002322">
    <property type="protein sequence ID" value="KAJ9076121.1"/>
    <property type="molecule type" value="Genomic_DNA"/>
</dbReference>
<dbReference type="Proteomes" id="UP001165960">
    <property type="component" value="Unassembled WGS sequence"/>
</dbReference>
<keyword evidence="2" id="KW-1185">Reference proteome</keyword>
<name>A0ACC2TP26_9FUNG</name>
<evidence type="ECO:0000313" key="1">
    <source>
        <dbReference type="EMBL" id="KAJ9076121.1"/>
    </source>
</evidence>
<organism evidence="1 2">
    <name type="scientific">Entomophthora muscae</name>
    <dbReference type="NCBI Taxonomy" id="34485"/>
    <lineage>
        <taxon>Eukaryota</taxon>
        <taxon>Fungi</taxon>
        <taxon>Fungi incertae sedis</taxon>
        <taxon>Zoopagomycota</taxon>
        <taxon>Entomophthoromycotina</taxon>
        <taxon>Entomophthoromycetes</taxon>
        <taxon>Entomophthorales</taxon>
        <taxon>Entomophthoraceae</taxon>
        <taxon>Entomophthora</taxon>
    </lineage>
</organism>
<comment type="caution">
    <text evidence="1">The sequence shown here is derived from an EMBL/GenBank/DDBJ whole genome shotgun (WGS) entry which is preliminary data.</text>
</comment>